<dbReference type="InterPro" id="IPR027372">
    <property type="entry name" value="Phytase-like_dom"/>
</dbReference>
<evidence type="ECO:0000313" key="10">
    <source>
        <dbReference type="Proteomes" id="UP000620559"/>
    </source>
</evidence>
<dbReference type="PROSITE" id="PS51704">
    <property type="entry name" value="GP_PDE"/>
    <property type="match status" value="2"/>
</dbReference>
<name>A0A8J7F120_9CYAN</name>
<protein>
    <recommendedName>
        <fullName evidence="2">glycerophosphodiester phosphodiesterase</fullName>
        <ecNumber evidence="2">3.1.4.46</ecNumber>
    </recommendedName>
</protein>
<evidence type="ECO:0000313" key="9">
    <source>
        <dbReference type="EMBL" id="MBE9212792.1"/>
    </source>
</evidence>
<feature type="domain" description="GP-PDE" evidence="8">
    <location>
        <begin position="181"/>
        <end position="485"/>
    </location>
</feature>
<dbReference type="Proteomes" id="UP000620559">
    <property type="component" value="Unassembled WGS sequence"/>
</dbReference>
<proteinExistence type="inferred from homology"/>
<evidence type="ECO:0000256" key="5">
    <source>
        <dbReference type="ARBA" id="ARBA00022801"/>
    </source>
</evidence>
<reference evidence="9" key="1">
    <citation type="submission" date="2020-10" db="EMBL/GenBank/DDBJ databases">
        <authorList>
            <person name="Castelo-Branco R."/>
            <person name="Eusebio N."/>
            <person name="Adriana R."/>
            <person name="Vieira A."/>
            <person name="Brugerolle De Fraissinette N."/>
            <person name="Rezende De Castro R."/>
            <person name="Schneider M.P."/>
            <person name="Vasconcelos V."/>
            <person name="Leao P.N."/>
        </authorList>
    </citation>
    <scope>NUCLEOTIDE SEQUENCE</scope>
    <source>
        <strain evidence="9">LEGE 06105</strain>
    </source>
</reference>
<keyword evidence="5" id="KW-0378">Hydrolase</keyword>
<evidence type="ECO:0000259" key="8">
    <source>
        <dbReference type="PROSITE" id="PS51704"/>
    </source>
</evidence>
<feature type="domain" description="GP-PDE" evidence="8">
    <location>
        <begin position="606"/>
        <end position="882"/>
    </location>
</feature>
<dbReference type="SUPFAM" id="SSF51695">
    <property type="entry name" value="PLC-like phosphodiesterases"/>
    <property type="match status" value="2"/>
</dbReference>
<keyword evidence="10" id="KW-1185">Reference proteome</keyword>
<comment type="catalytic activity">
    <reaction evidence="6">
        <text>a sn-glycero-3-phosphodiester + H2O = an alcohol + sn-glycerol 3-phosphate + H(+)</text>
        <dbReference type="Rhea" id="RHEA:12969"/>
        <dbReference type="ChEBI" id="CHEBI:15377"/>
        <dbReference type="ChEBI" id="CHEBI:15378"/>
        <dbReference type="ChEBI" id="CHEBI:30879"/>
        <dbReference type="ChEBI" id="CHEBI:57597"/>
        <dbReference type="ChEBI" id="CHEBI:83408"/>
        <dbReference type="EC" id="3.1.4.46"/>
    </reaction>
</comment>
<evidence type="ECO:0000256" key="2">
    <source>
        <dbReference type="ARBA" id="ARBA00012247"/>
    </source>
</evidence>
<sequence>MAVKLTGFASLPADTFAEGPPAGADISANGRTGPFPGQPVQGFSGVQFAPGNEGSYWFLSDNGFGSKDNSADYLLRIYQLDPNFNKAGEGDGTIEVEKFIQLSDPDNLIPVDIVNKDSEERLLTGADFDVESFVIADDGSIWVGDEFGPFLLHFDSTGKLIEAPIETPNIQNLETLNGQVPLVIGHRGASGSRPEHTLEAYELAIAYGADFIEPDLVATKDGVLIARHENALAVVELDDQGNIVLDENGNPNVTSETTNVAELDKFADRLTVKEIDGDKIGGWFSEDFTLSEIKELRARERIPGVRPLNTAFNDEYEIPTLVEVIDLVKRVEAETGKQIGIYPETKHPTYFAKEGTLVDGTPIDISLSQQLIDTLVEEEFTDPNRIFIQSFEIENLIELDKNIMPESGVDIPLVQLLGDFSDNGGSFSVPYDVVYNFNADNADANPEVYAGFPVEFDENTNYGDLANQDVVTYISTYADGLGPWKNSFILREPLDTPVDGNGDGEAEITTQLTGEILPLIEWAHNAGLQVHPYTLRNEEQFLTLNPDGTPQTPEAEFEQLIELGADGFFTDYPFTGDQVRDAVVAPIVRSPQNPDVLFNTLDGEPPLVIAHRGASGELPEHTLAAYRRAIAQGADFVEPDLVITKDGVLIARHEPILDNTTNVAEVFGEERKSTKNLDGEEITAYFAEDFTIAEIKQLRAVQPLAFRDQSYNGEFEIPTFEEVIELVQQVEAESGVKVGIYPETKHPIFFDEQGLSLEEPLIATLQETGFTDPSRIFIQSFEVANLLDLQNNLLPEAGLEDIPLVQLLGDVEDNSINENGGGFSVPYDIVANFSNPDFDAADTEAVYGDLVNIVEDFGEDVTGDGIADTTYQDLATKEVFDYIGEAYAEGVGPWKNSFVLREALDTPVDGDGDGNAQITTQLTGEVRPYVEWAHDAGMQIHPYTLRNEERYLTLNPDGTPQTPEDEFEQLIELGVDGFFTDFPETGRIAVNQEIVPPNLPSSRGFEGMAFSPDRKTLYPLLEGAVTGDPDDALRIYKFDATASEYTDLVGYYQTSVVGHAIGDFTPINDSEFLVIERDGNQGEAAEFKKIFKIDISNIDEKGYVEKEEVVDLLNIEDPNDLNNDGETTFDFPFVTIEDVLVIDEKTILVANDNNYPFSVGRGPDIDNNEVILLELDRTLDLDPSLGRSGIEDEQPKLVSGSNGQDLFIVGDNLEPDNNILFAGSGNDEIDLAFGGNNNRVNGGSGDDLIFVSRQDRVFGGAGNDELDATDSMGGNRMSGGEGDDIFFLGMNDRALGGAGDDQFYVQSGGDNILFGGMGADQFWIVNLELPEAANTIIDFEMGTDVIGIFGSADLGIDASTLELNVVDGNTEIAFGGNTLAMVNGVTGLDINTSVVFA</sequence>
<dbReference type="InterPro" id="IPR011049">
    <property type="entry name" value="Serralysin-like_metalloprot_C"/>
</dbReference>
<keyword evidence="3" id="KW-0732">Signal</keyword>
<evidence type="ECO:0000256" key="6">
    <source>
        <dbReference type="ARBA" id="ARBA00047512"/>
    </source>
</evidence>
<keyword evidence="4" id="KW-0319">Glycerol metabolism</keyword>
<dbReference type="EMBL" id="JADEWL010000019">
    <property type="protein sequence ID" value="MBE9212792.1"/>
    <property type="molecule type" value="Genomic_DNA"/>
</dbReference>
<evidence type="ECO:0000256" key="7">
    <source>
        <dbReference type="SAM" id="MobiDB-lite"/>
    </source>
</evidence>
<dbReference type="InterPro" id="IPR030395">
    <property type="entry name" value="GP_PDE_dom"/>
</dbReference>
<dbReference type="Gene3D" id="2.150.10.10">
    <property type="entry name" value="Serralysin-like metalloprotease, C-terminal"/>
    <property type="match status" value="1"/>
</dbReference>
<organism evidence="9 10">
    <name type="scientific">Plectonema cf. radiosum LEGE 06105</name>
    <dbReference type="NCBI Taxonomy" id="945769"/>
    <lineage>
        <taxon>Bacteria</taxon>
        <taxon>Bacillati</taxon>
        <taxon>Cyanobacteriota</taxon>
        <taxon>Cyanophyceae</taxon>
        <taxon>Oscillatoriophycideae</taxon>
        <taxon>Oscillatoriales</taxon>
        <taxon>Microcoleaceae</taxon>
        <taxon>Plectonema</taxon>
    </lineage>
</organism>
<dbReference type="Pfam" id="PF03009">
    <property type="entry name" value="GDPD"/>
    <property type="match status" value="4"/>
</dbReference>
<dbReference type="RefSeq" id="WP_193919042.1">
    <property type="nucleotide sequence ID" value="NZ_JADEWL010000019.1"/>
</dbReference>
<dbReference type="EC" id="3.1.4.46" evidence="2"/>
<evidence type="ECO:0000256" key="1">
    <source>
        <dbReference type="ARBA" id="ARBA00007277"/>
    </source>
</evidence>
<dbReference type="GO" id="GO:0042597">
    <property type="term" value="C:periplasmic space"/>
    <property type="evidence" value="ECO:0007669"/>
    <property type="project" value="TreeGrafter"/>
</dbReference>
<dbReference type="PRINTS" id="PR00313">
    <property type="entry name" value="CABNDNGRPT"/>
</dbReference>
<accession>A0A8J7F120</accession>
<dbReference type="GO" id="GO:0006629">
    <property type="term" value="P:lipid metabolic process"/>
    <property type="evidence" value="ECO:0007669"/>
    <property type="project" value="InterPro"/>
</dbReference>
<comment type="caution">
    <text evidence="9">The sequence shown here is derived from an EMBL/GenBank/DDBJ whole genome shotgun (WGS) entry which is preliminary data.</text>
</comment>
<evidence type="ECO:0000256" key="3">
    <source>
        <dbReference type="ARBA" id="ARBA00022729"/>
    </source>
</evidence>
<dbReference type="Gene3D" id="3.20.20.190">
    <property type="entry name" value="Phosphatidylinositol (PI) phosphodiesterase"/>
    <property type="match status" value="2"/>
</dbReference>
<dbReference type="GO" id="GO:0006071">
    <property type="term" value="P:glycerol metabolic process"/>
    <property type="evidence" value="ECO:0007669"/>
    <property type="project" value="UniProtKB-KW"/>
</dbReference>
<dbReference type="GO" id="GO:0008889">
    <property type="term" value="F:glycerophosphodiester phosphodiesterase activity"/>
    <property type="evidence" value="ECO:0007669"/>
    <property type="project" value="UniProtKB-EC"/>
</dbReference>
<feature type="region of interest" description="Disordered" evidence="7">
    <location>
        <begin position="20"/>
        <end position="42"/>
    </location>
</feature>
<evidence type="ECO:0000256" key="4">
    <source>
        <dbReference type="ARBA" id="ARBA00022798"/>
    </source>
</evidence>
<dbReference type="PANTHER" id="PTHR43620:SF7">
    <property type="entry name" value="GLYCEROPHOSPHODIESTER PHOSPHODIESTERASE GDPD5-RELATED"/>
    <property type="match status" value="1"/>
</dbReference>
<dbReference type="InterPro" id="IPR017946">
    <property type="entry name" value="PLC-like_Pdiesterase_TIM-brl"/>
</dbReference>
<dbReference type="SUPFAM" id="SSF51120">
    <property type="entry name" value="beta-Roll"/>
    <property type="match status" value="1"/>
</dbReference>
<dbReference type="Pfam" id="PF13449">
    <property type="entry name" value="Phytase-like"/>
    <property type="match status" value="2"/>
</dbReference>
<dbReference type="PANTHER" id="PTHR43620">
    <property type="entry name" value="GLYCEROPHOSPHORYL DIESTER PHOSPHODIESTERASE"/>
    <property type="match status" value="1"/>
</dbReference>
<gene>
    <name evidence="9" type="ORF">IQ247_08810</name>
</gene>
<comment type="similarity">
    <text evidence="1">Belongs to the glycerophosphoryl diester phosphodiesterase family.</text>
</comment>